<dbReference type="PROSITE" id="PS00573">
    <property type="entry name" value="PYRIDINE_REDOX_2"/>
    <property type="match status" value="1"/>
</dbReference>
<gene>
    <name evidence="10" type="primary">trxB</name>
    <name evidence="10" type="ORF">HLH11_07400</name>
</gene>
<dbReference type="GO" id="GO:0019430">
    <property type="term" value="P:removal of superoxide radicals"/>
    <property type="evidence" value="ECO:0007669"/>
    <property type="project" value="UniProtKB-UniRule"/>
</dbReference>
<dbReference type="InterPro" id="IPR036188">
    <property type="entry name" value="FAD/NAD-bd_sf"/>
</dbReference>
<comment type="catalytic activity">
    <reaction evidence="7">
        <text>[thioredoxin]-dithiol + NADP(+) = [thioredoxin]-disulfide + NADPH + H(+)</text>
        <dbReference type="Rhea" id="RHEA:20345"/>
        <dbReference type="Rhea" id="RHEA-COMP:10698"/>
        <dbReference type="Rhea" id="RHEA-COMP:10700"/>
        <dbReference type="ChEBI" id="CHEBI:15378"/>
        <dbReference type="ChEBI" id="CHEBI:29950"/>
        <dbReference type="ChEBI" id="CHEBI:50058"/>
        <dbReference type="ChEBI" id="CHEBI:57783"/>
        <dbReference type="ChEBI" id="CHEBI:58349"/>
        <dbReference type="EC" id="1.8.1.9"/>
    </reaction>
</comment>
<evidence type="ECO:0000256" key="2">
    <source>
        <dbReference type="ARBA" id="ARBA00022630"/>
    </source>
</evidence>
<dbReference type="Proteomes" id="UP000532147">
    <property type="component" value="Unassembled WGS sequence"/>
</dbReference>
<comment type="subunit">
    <text evidence="7">Homodimer.</text>
</comment>
<keyword evidence="3 7" id="KW-0274">FAD</keyword>
<dbReference type="EMBL" id="JABERH010000016">
    <property type="protein sequence ID" value="NNH38479.1"/>
    <property type="molecule type" value="Genomic_DNA"/>
</dbReference>
<comment type="caution">
    <text evidence="10">The sequence shown here is derived from an EMBL/GenBank/DDBJ whole genome shotgun (WGS) entry which is preliminary data.</text>
</comment>
<evidence type="ECO:0000256" key="4">
    <source>
        <dbReference type="ARBA" id="ARBA00023002"/>
    </source>
</evidence>
<keyword evidence="8" id="KW-0521">NADP</keyword>
<sequence>MSARHSRLIILGSGPAGYSAAVYAARANLKPTLIAGLQLGGQLTTTTEVDNWPGDPEGLTGPALMERMQAHAERFGTDIVYDHINEVDLSVRPFVLKGDMEEFTCDALIIATGATAQYLGLASEAAFMGQGVSACATCDGFFYKNQKVMVVGGGNTAVEEALYLSNIASHVTLVHRRDSLRSEKILQDHLFEKEKEGKISIIWNHQVDEVLGDSKSGVTAVRLQSTKDDSKQDVEVTGLFVAIGHKPNSGMFEGQLNLRDGYIQVQSGTAGNATAASVAGVFAAGDIADSVYRQAITSAGSGCMAALDAEKYLDALGE</sequence>
<dbReference type="Gene3D" id="3.50.50.60">
    <property type="entry name" value="FAD/NAD(P)-binding domain"/>
    <property type="match status" value="2"/>
</dbReference>
<evidence type="ECO:0000313" key="10">
    <source>
        <dbReference type="EMBL" id="NNH38479.1"/>
    </source>
</evidence>
<keyword evidence="5" id="KW-1015">Disulfide bond</keyword>
<feature type="domain" description="FAD/NAD(P)-binding" evidence="9">
    <location>
        <begin position="7"/>
        <end position="302"/>
    </location>
</feature>
<dbReference type="InterPro" id="IPR005982">
    <property type="entry name" value="Thioredox_Rdtase"/>
</dbReference>
<comment type="similarity">
    <text evidence="1 7">Belongs to the class-II pyridine nucleotide-disulfide oxidoreductase family.</text>
</comment>
<dbReference type="AlphaFoldDB" id="A0A8E4F7V3"/>
<comment type="cofactor">
    <cofactor evidence="8">
        <name>FAD</name>
        <dbReference type="ChEBI" id="CHEBI:57692"/>
    </cofactor>
    <text evidence="8">Binds 1 FAD per subunit.</text>
</comment>
<protein>
    <recommendedName>
        <fullName evidence="7">Thioredoxin reductase</fullName>
        <ecNumber evidence="7">1.8.1.9</ecNumber>
    </recommendedName>
</protein>
<dbReference type="InterPro" id="IPR023753">
    <property type="entry name" value="FAD/NAD-binding_dom"/>
</dbReference>
<dbReference type="InterPro" id="IPR008255">
    <property type="entry name" value="Pyr_nucl-diS_OxRdtase_2_AS"/>
</dbReference>
<organism evidence="10 11">
    <name type="scientific">Acinetobacter terrae</name>
    <dbReference type="NCBI Taxonomy" id="2731247"/>
    <lineage>
        <taxon>Bacteria</taxon>
        <taxon>Pseudomonadati</taxon>
        <taxon>Pseudomonadota</taxon>
        <taxon>Gammaproteobacteria</taxon>
        <taxon>Moraxellales</taxon>
        <taxon>Moraxellaceae</taxon>
        <taxon>Acinetobacter</taxon>
        <taxon>Acinetobacter Taxon 24</taxon>
    </lineage>
</organism>
<keyword evidence="6 7" id="KW-0676">Redox-active center</keyword>
<dbReference type="PANTHER" id="PTHR48105">
    <property type="entry name" value="THIOREDOXIN REDUCTASE 1-RELATED-RELATED"/>
    <property type="match status" value="1"/>
</dbReference>
<dbReference type="GO" id="GO:0004791">
    <property type="term" value="F:thioredoxin-disulfide reductase (NADPH) activity"/>
    <property type="evidence" value="ECO:0007669"/>
    <property type="project" value="UniProtKB-UniRule"/>
</dbReference>
<dbReference type="InterPro" id="IPR050097">
    <property type="entry name" value="Ferredoxin-NADP_redctase_2"/>
</dbReference>
<keyword evidence="2 7" id="KW-0285">Flavoprotein</keyword>
<evidence type="ECO:0000313" key="11">
    <source>
        <dbReference type="Proteomes" id="UP000532147"/>
    </source>
</evidence>
<name>A0A8E4F7V3_9GAMM</name>
<dbReference type="PRINTS" id="PR00368">
    <property type="entry name" value="FADPNR"/>
</dbReference>
<evidence type="ECO:0000256" key="8">
    <source>
        <dbReference type="RuleBase" id="RU003881"/>
    </source>
</evidence>
<evidence type="ECO:0000256" key="3">
    <source>
        <dbReference type="ARBA" id="ARBA00022827"/>
    </source>
</evidence>
<keyword evidence="4 7" id="KW-0560">Oxidoreductase</keyword>
<evidence type="ECO:0000259" key="9">
    <source>
        <dbReference type="Pfam" id="PF07992"/>
    </source>
</evidence>
<proteinExistence type="inferred from homology"/>
<evidence type="ECO:0000256" key="5">
    <source>
        <dbReference type="ARBA" id="ARBA00023157"/>
    </source>
</evidence>
<accession>A0A8E4F7V3</accession>
<evidence type="ECO:0000256" key="7">
    <source>
        <dbReference type="RuleBase" id="RU003880"/>
    </source>
</evidence>
<dbReference type="PRINTS" id="PR00469">
    <property type="entry name" value="PNDRDTASEII"/>
</dbReference>
<dbReference type="RefSeq" id="WP_171534352.1">
    <property type="nucleotide sequence ID" value="NZ_JABERH010000016.1"/>
</dbReference>
<reference evidence="10 11" key="1">
    <citation type="submission" date="2020-04" db="EMBL/GenBank/DDBJ databases">
        <title>Acinetobacter Taxon 24.</title>
        <authorList>
            <person name="Nemec A."/>
            <person name="Radolfova-Krizova L."/>
            <person name="Higgins P.G."/>
            <person name="Spanelova P."/>
        </authorList>
    </citation>
    <scope>NUCLEOTIDE SEQUENCE [LARGE SCALE GENOMIC DNA]</scope>
    <source>
        <strain evidence="10 11">ANC 4280</strain>
    </source>
</reference>
<dbReference type="Pfam" id="PF07992">
    <property type="entry name" value="Pyr_redox_2"/>
    <property type="match status" value="1"/>
</dbReference>
<evidence type="ECO:0000256" key="1">
    <source>
        <dbReference type="ARBA" id="ARBA00009333"/>
    </source>
</evidence>
<evidence type="ECO:0000256" key="6">
    <source>
        <dbReference type="ARBA" id="ARBA00023284"/>
    </source>
</evidence>
<dbReference type="SUPFAM" id="SSF51905">
    <property type="entry name" value="FAD/NAD(P)-binding domain"/>
    <property type="match status" value="1"/>
</dbReference>
<dbReference type="NCBIfam" id="TIGR01292">
    <property type="entry name" value="TRX_reduct"/>
    <property type="match status" value="1"/>
</dbReference>
<dbReference type="GO" id="GO:0005737">
    <property type="term" value="C:cytoplasm"/>
    <property type="evidence" value="ECO:0007669"/>
    <property type="project" value="InterPro"/>
</dbReference>
<dbReference type="EC" id="1.8.1.9" evidence="7"/>